<evidence type="ECO:0000313" key="2">
    <source>
        <dbReference type="Proteomes" id="UP000502345"/>
    </source>
</evidence>
<organism evidence="1 2">
    <name type="scientific">Rhodococcus erythropolis</name>
    <name type="common">Arthrobacter picolinophilus</name>
    <dbReference type="NCBI Taxonomy" id="1833"/>
    <lineage>
        <taxon>Bacteria</taxon>
        <taxon>Bacillati</taxon>
        <taxon>Actinomycetota</taxon>
        <taxon>Actinomycetes</taxon>
        <taxon>Mycobacteriales</taxon>
        <taxon>Nocardiaceae</taxon>
        <taxon>Rhodococcus</taxon>
        <taxon>Rhodococcus erythropolis group</taxon>
    </lineage>
</organism>
<dbReference type="EMBL" id="CP050124">
    <property type="protein sequence ID" value="QIP41489.1"/>
    <property type="molecule type" value="Genomic_DNA"/>
</dbReference>
<dbReference type="InterPro" id="IPR027417">
    <property type="entry name" value="P-loop_NTPase"/>
</dbReference>
<dbReference type="Proteomes" id="UP000502345">
    <property type="component" value="Chromosome"/>
</dbReference>
<evidence type="ECO:0008006" key="3">
    <source>
        <dbReference type="Google" id="ProtNLM"/>
    </source>
</evidence>
<protein>
    <recommendedName>
        <fullName evidence="3">DNA sulfur modification protein DndD</fullName>
    </recommendedName>
</protein>
<dbReference type="AlphaFoldDB" id="A0A6G9CX55"/>
<dbReference type="NCBIfam" id="TIGR03185">
    <property type="entry name" value="DNA_S_dndD"/>
    <property type="match status" value="1"/>
</dbReference>
<dbReference type="InterPro" id="IPR017599">
    <property type="entry name" value="DNA_S_DndD"/>
</dbReference>
<sequence>MRAELEQLERVLVAMPDPESLSELRGKLDRANAELARNQAVYTMVDEALAARRVETSKSEVAYENELDRLAQANLSIDDDLRVVTHVDKVRATLEALRAAATRRYLGRIGDLVLEALQRLLRKESLVNSVVIDPDTYTVELAGRDGSRLLANQLSAGERQLLAVSLLWGLARASGQPLPVVVDTPLGRLDGSHREHLVDRYFPYASHQVILLSTDTEIDEATYARMKKFVGRSYRLSFDQETNSTSVLPGYFWE</sequence>
<accession>A0A6G9CX55</accession>
<dbReference type="REBASE" id="398123">
    <property type="entry name" value="M.RerKB1DndDP"/>
</dbReference>
<reference evidence="1 2" key="1">
    <citation type="submission" date="2020-03" db="EMBL/GenBank/DDBJ databases">
        <title>Screen low temperature-resistant strains for efficient degradation of petroleum hydrocarbons under the low temperature.</title>
        <authorList>
            <person name="Wang Y."/>
            <person name="Chen J."/>
        </authorList>
    </citation>
    <scope>NUCLEOTIDE SEQUENCE [LARGE SCALE GENOMIC DNA]</scope>
    <source>
        <strain evidence="1 2">KB1</strain>
    </source>
</reference>
<dbReference type="SUPFAM" id="SSF52540">
    <property type="entry name" value="P-loop containing nucleoside triphosphate hydrolases"/>
    <property type="match status" value="1"/>
</dbReference>
<proteinExistence type="predicted"/>
<gene>
    <name evidence="1" type="ORF">G9444_4245</name>
</gene>
<evidence type="ECO:0000313" key="1">
    <source>
        <dbReference type="EMBL" id="QIP41489.1"/>
    </source>
</evidence>
<name>A0A6G9CX55_RHOER</name>
<dbReference type="Gene3D" id="3.40.50.300">
    <property type="entry name" value="P-loop containing nucleotide triphosphate hydrolases"/>
    <property type="match status" value="1"/>
</dbReference>